<feature type="region of interest" description="Disordered" evidence="1">
    <location>
        <begin position="37"/>
        <end position="249"/>
    </location>
</feature>
<feature type="region of interest" description="Disordered" evidence="1">
    <location>
        <begin position="355"/>
        <end position="376"/>
    </location>
</feature>
<comment type="caution">
    <text evidence="2">The sequence shown here is derived from an EMBL/GenBank/DDBJ whole genome shotgun (WGS) entry which is preliminary data.</text>
</comment>
<feature type="compositionally biased region" description="Gly residues" evidence="1">
    <location>
        <begin position="202"/>
        <end position="213"/>
    </location>
</feature>
<organism evidence="2 3">
    <name type="scientific">Elliptochloris bilobata</name>
    <dbReference type="NCBI Taxonomy" id="381761"/>
    <lineage>
        <taxon>Eukaryota</taxon>
        <taxon>Viridiplantae</taxon>
        <taxon>Chlorophyta</taxon>
        <taxon>core chlorophytes</taxon>
        <taxon>Trebouxiophyceae</taxon>
        <taxon>Trebouxiophyceae incertae sedis</taxon>
        <taxon>Elliptochloris clade</taxon>
        <taxon>Elliptochloris</taxon>
    </lineage>
</organism>
<name>A0AAW1RMM9_9CHLO</name>
<feature type="compositionally biased region" description="Low complexity" evidence="1">
    <location>
        <begin position="126"/>
        <end position="148"/>
    </location>
</feature>
<feature type="compositionally biased region" description="Gly residues" evidence="1">
    <location>
        <begin position="158"/>
        <end position="179"/>
    </location>
</feature>
<dbReference type="Proteomes" id="UP001445335">
    <property type="component" value="Unassembled WGS sequence"/>
</dbReference>
<proteinExistence type="predicted"/>
<protein>
    <submittedName>
        <fullName evidence="2">Uncharacterized protein</fullName>
    </submittedName>
</protein>
<feature type="compositionally biased region" description="Basic and acidic residues" evidence="1">
    <location>
        <begin position="186"/>
        <end position="197"/>
    </location>
</feature>
<keyword evidence="3" id="KW-1185">Reference proteome</keyword>
<dbReference type="AlphaFoldDB" id="A0AAW1RMM9"/>
<gene>
    <name evidence="2" type="ORF">WJX81_001644</name>
</gene>
<accession>A0AAW1RMM9</accession>
<reference evidence="2 3" key="1">
    <citation type="journal article" date="2024" name="Nat. Commun.">
        <title>Phylogenomics reveals the evolutionary origins of lichenization in chlorophyte algae.</title>
        <authorList>
            <person name="Puginier C."/>
            <person name="Libourel C."/>
            <person name="Otte J."/>
            <person name="Skaloud P."/>
            <person name="Haon M."/>
            <person name="Grisel S."/>
            <person name="Petersen M."/>
            <person name="Berrin J.G."/>
            <person name="Delaux P.M."/>
            <person name="Dal Grande F."/>
            <person name="Keller J."/>
        </authorList>
    </citation>
    <scope>NUCLEOTIDE SEQUENCE [LARGE SCALE GENOMIC DNA]</scope>
    <source>
        <strain evidence="2 3">SAG 245.80</strain>
    </source>
</reference>
<sequence>MGVSAGLRALAKVFRETLSMGLTERQALALALAESRRAALAVQPPPQDSDRHEDASDSGACRAKPAPAPRNPKSHRAGGDGSDDESAAGPKPGEKVRRRASNAGRSAGAAKRRRTGGEAGSRELQAFVAGAGARKAAAPAASALAEVGKASKADSDGSDGGGERGALGIAVGTGLGPGIGSDSDCEERSARSSRDVVRPAGGRIGSASGSGGEGEGDSSEGGRSGGGGRRVSESAEGGAGVAGCPGEDALGLDATSVRAQRLAVVEPPSPVLGAPAAAEDGPAPHSSAAPPRKPLRKRAAGAGAGAGARDRMSKRARVRARRPERTDEDPDYEGKDDVATVLVLRAPLERVTSHAWSTGGFGTLPSGRATGSLGSDPAMRLEQARSQRLLESTWDDLLARQAAEAQTAEAFAAWLSPAPAQPRSQFAGRVIGDEVA</sequence>
<evidence type="ECO:0000256" key="1">
    <source>
        <dbReference type="SAM" id="MobiDB-lite"/>
    </source>
</evidence>
<feature type="compositionally biased region" description="Low complexity" evidence="1">
    <location>
        <begin position="273"/>
        <end position="290"/>
    </location>
</feature>
<evidence type="ECO:0000313" key="2">
    <source>
        <dbReference type="EMBL" id="KAK9835320.1"/>
    </source>
</evidence>
<feature type="region of interest" description="Disordered" evidence="1">
    <location>
        <begin position="267"/>
        <end position="334"/>
    </location>
</feature>
<dbReference type="EMBL" id="JALJOU010000028">
    <property type="protein sequence ID" value="KAK9835320.1"/>
    <property type="molecule type" value="Genomic_DNA"/>
</dbReference>
<evidence type="ECO:0000313" key="3">
    <source>
        <dbReference type="Proteomes" id="UP001445335"/>
    </source>
</evidence>